<dbReference type="Proteomes" id="UP000694559">
    <property type="component" value="Unplaced"/>
</dbReference>
<evidence type="ECO:0000256" key="4">
    <source>
        <dbReference type="ARBA" id="ARBA00022989"/>
    </source>
</evidence>
<evidence type="ECO:0000313" key="9">
    <source>
        <dbReference type="Proteomes" id="UP000694559"/>
    </source>
</evidence>
<feature type="transmembrane region" description="Helical" evidence="7">
    <location>
        <begin position="230"/>
        <end position="255"/>
    </location>
</feature>
<dbReference type="GeneTree" id="ENSGT00390000001400"/>
<evidence type="ECO:0000256" key="2">
    <source>
        <dbReference type="ARBA" id="ARBA00009824"/>
    </source>
</evidence>
<sequence>MSADPRPGWRPWRSRPKEEEKEDDTGPRTGPGAQLGEPGKYAYAALCAVSLASLFPDQEESAYRAGVVENLVRWLELSDTVMPSMLAFAGGLGAEGTETFARILLSEPLLTDQPGAIMLDLVSFSLKDGSYDARMRVLVSHMAGLLTIPLAELEDAEDYLLECLKDEKEAESEMDEGKRKKKERRKRLKRYLLIGLATIGGGTVIGLTGGLAAPLVATGAAAIIGTAGATALGSAAGAAIIGSLFGAAGAGLVGYKMKKRVGAIEEFEFLPLTEEKQLHITIAITGWLSPGKYGSFTAPWSSLLQSKEQYCLAWESKYLLELGSALDTLWNGLVNMVAQEALKYTVLAGIVTALTWPASLLAVAGVIDNPWGVCLHRSTEVGKHLAQILLSRRQGKRPVSLVGFSLGARVIYFCLQEMAKEKDCEGIVEDVVLLGAPVDGDPKSWKQITKVISGRIINGFCRGDWLLRFVYRTASIQLSVAGLQPVCLDDRRMVNVDLSSIVNGHLDYMKQMDTILKAVGLKTRPGLQEQGGLLAGPPPRSEEEKQGMPPDGTASEGPSELGRPEAGGPKRGEGPNGDEDSWCWEPVSAPGQECEVSPARASKKEEPPEIHSSSSS</sequence>
<gene>
    <name evidence="8" type="primary">TMCO4</name>
</gene>
<dbReference type="GO" id="GO:0016020">
    <property type="term" value="C:membrane"/>
    <property type="evidence" value="ECO:0007669"/>
    <property type="project" value="UniProtKB-SubCell"/>
</dbReference>
<feature type="region of interest" description="Disordered" evidence="6">
    <location>
        <begin position="527"/>
        <end position="616"/>
    </location>
</feature>
<reference evidence="8" key="1">
    <citation type="submission" date="2025-08" db="UniProtKB">
        <authorList>
            <consortium name="Ensembl"/>
        </authorList>
    </citation>
    <scope>IDENTIFICATION</scope>
</reference>
<dbReference type="Pfam" id="PF05277">
    <property type="entry name" value="DUF726"/>
    <property type="match status" value="1"/>
</dbReference>
<evidence type="ECO:0000256" key="7">
    <source>
        <dbReference type="SAM" id="Phobius"/>
    </source>
</evidence>
<keyword evidence="4 7" id="KW-1133">Transmembrane helix</keyword>
<dbReference type="SUPFAM" id="SSF53474">
    <property type="entry name" value="alpha/beta-Hydrolases"/>
    <property type="match status" value="1"/>
</dbReference>
<feature type="compositionally biased region" description="Low complexity" evidence="6">
    <location>
        <begin position="1"/>
        <end position="11"/>
    </location>
</feature>
<protein>
    <submittedName>
        <fullName evidence="8">Transmembrane and coiled-coil domains 4</fullName>
    </submittedName>
</protein>
<keyword evidence="9" id="KW-1185">Reference proteome</keyword>
<dbReference type="OrthoDB" id="277931at2759"/>
<dbReference type="InterPro" id="IPR029058">
    <property type="entry name" value="AB_hydrolase_fold"/>
</dbReference>
<keyword evidence="5 7" id="KW-0472">Membrane</keyword>
<feature type="transmembrane region" description="Helical" evidence="7">
    <location>
        <begin position="344"/>
        <end position="367"/>
    </location>
</feature>
<dbReference type="PANTHER" id="PTHR17920">
    <property type="entry name" value="TRANSMEMBRANE AND COILED-COIL DOMAIN-CONTAINING PROTEIN 4 TMCO4"/>
    <property type="match status" value="1"/>
</dbReference>
<dbReference type="Ensembl" id="ENSNNAT00000018878.1">
    <property type="protein sequence ID" value="ENSNNAP00000017985.1"/>
    <property type="gene ID" value="ENSNNAG00000012034.1"/>
</dbReference>
<accession>A0A8C6XS78</accession>
<proteinExistence type="inferred from homology"/>
<comment type="subcellular location">
    <subcellularLocation>
        <location evidence="1">Membrane</location>
        <topology evidence="1">Multi-pass membrane protein</topology>
    </subcellularLocation>
</comment>
<organism evidence="8 9">
    <name type="scientific">Naja naja</name>
    <name type="common">Indian cobra</name>
    <dbReference type="NCBI Taxonomy" id="35670"/>
    <lineage>
        <taxon>Eukaryota</taxon>
        <taxon>Metazoa</taxon>
        <taxon>Chordata</taxon>
        <taxon>Craniata</taxon>
        <taxon>Vertebrata</taxon>
        <taxon>Euteleostomi</taxon>
        <taxon>Lepidosauria</taxon>
        <taxon>Squamata</taxon>
        <taxon>Bifurcata</taxon>
        <taxon>Unidentata</taxon>
        <taxon>Episquamata</taxon>
        <taxon>Toxicofera</taxon>
        <taxon>Serpentes</taxon>
        <taxon>Colubroidea</taxon>
        <taxon>Elapidae</taxon>
        <taxon>Elapinae</taxon>
        <taxon>Naja</taxon>
    </lineage>
</organism>
<feature type="region of interest" description="Disordered" evidence="6">
    <location>
        <begin position="1"/>
        <end position="36"/>
    </location>
</feature>
<evidence type="ECO:0000256" key="1">
    <source>
        <dbReference type="ARBA" id="ARBA00004141"/>
    </source>
</evidence>
<dbReference type="OMA" id="AGLYSYC"/>
<dbReference type="InterPro" id="IPR007941">
    <property type="entry name" value="DUF726"/>
</dbReference>
<comment type="similarity">
    <text evidence="2">Belongs to the TMCO4 family.</text>
</comment>
<evidence type="ECO:0000256" key="5">
    <source>
        <dbReference type="ARBA" id="ARBA00023136"/>
    </source>
</evidence>
<evidence type="ECO:0000313" key="8">
    <source>
        <dbReference type="Ensembl" id="ENSNNAP00000017985.1"/>
    </source>
</evidence>
<name>A0A8C6XS78_NAJNA</name>
<evidence type="ECO:0000256" key="6">
    <source>
        <dbReference type="SAM" id="MobiDB-lite"/>
    </source>
</evidence>
<feature type="transmembrane region" description="Helical" evidence="7">
    <location>
        <begin position="191"/>
        <end position="224"/>
    </location>
</feature>
<evidence type="ECO:0000256" key="3">
    <source>
        <dbReference type="ARBA" id="ARBA00022692"/>
    </source>
</evidence>
<dbReference type="PANTHER" id="PTHR17920:SF3">
    <property type="entry name" value="TRANSMEMBRANE AND COILED-COIL DOMAIN-CONTAINING PROTEIN 4"/>
    <property type="match status" value="1"/>
</dbReference>
<dbReference type="AlphaFoldDB" id="A0A8C6XS78"/>
<reference evidence="8" key="2">
    <citation type="submission" date="2025-09" db="UniProtKB">
        <authorList>
            <consortium name="Ensembl"/>
        </authorList>
    </citation>
    <scope>IDENTIFICATION</scope>
</reference>
<keyword evidence="3 7" id="KW-0812">Transmembrane</keyword>